<keyword evidence="2" id="KW-1185">Reference proteome</keyword>
<accession>A0ABM0GLY0</accession>
<keyword evidence="1" id="KW-0472">Membrane</keyword>
<reference evidence="3" key="1">
    <citation type="submission" date="2025-08" db="UniProtKB">
        <authorList>
            <consortium name="RefSeq"/>
        </authorList>
    </citation>
    <scope>IDENTIFICATION</scope>
    <source>
        <tissue evidence="3">Testes</tissue>
    </source>
</reference>
<name>A0ABM0GLY0_SACKO</name>
<protein>
    <submittedName>
        <fullName evidence="3">Uncharacterized protein LOC100376102</fullName>
    </submittedName>
</protein>
<organism evidence="2 3">
    <name type="scientific">Saccoglossus kowalevskii</name>
    <name type="common">Acorn worm</name>
    <dbReference type="NCBI Taxonomy" id="10224"/>
    <lineage>
        <taxon>Eukaryota</taxon>
        <taxon>Metazoa</taxon>
        <taxon>Hemichordata</taxon>
        <taxon>Enteropneusta</taxon>
        <taxon>Harrimaniidae</taxon>
        <taxon>Saccoglossus</taxon>
    </lineage>
</organism>
<evidence type="ECO:0000313" key="3">
    <source>
        <dbReference type="RefSeq" id="XP_002732848.1"/>
    </source>
</evidence>
<evidence type="ECO:0000313" key="2">
    <source>
        <dbReference type="Proteomes" id="UP000694865"/>
    </source>
</evidence>
<evidence type="ECO:0000256" key="1">
    <source>
        <dbReference type="SAM" id="Phobius"/>
    </source>
</evidence>
<dbReference type="Proteomes" id="UP000694865">
    <property type="component" value="Unplaced"/>
</dbReference>
<dbReference type="GeneID" id="100376102"/>
<dbReference type="RefSeq" id="XP_002732848.1">
    <property type="nucleotide sequence ID" value="XM_002732802.2"/>
</dbReference>
<keyword evidence="1" id="KW-0812">Transmembrane</keyword>
<proteinExistence type="predicted"/>
<gene>
    <name evidence="3" type="primary">LOC100376102</name>
</gene>
<sequence length="134" mass="14646">MYLGIQVYSGGCNEHIVPFLYLAARCFLLCVFAVNVESTTTVSTPTTYPTVASENVTDFVENSTLIVNSTTTTVTKQHTDDKLRPVDVVTIVVCVCVFGFVFFVVVGVLTYLHYKIGKARRVSSASVASHYPPP</sequence>
<feature type="transmembrane region" description="Helical" evidence="1">
    <location>
        <begin position="88"/>
        <end position="112"/>
    </location>
</feature>
<keyword evidence="1" id="KW-1133">Transmembrane helix</keyword>